<reference evidence="2 3" key="1">
    <citation type="submission" date="2024-03" db="EMBL/GenBank/DDBJ databases">
        <title>A high-quality draft genome sequence of Diaporthe vaccinii, a causative agent of upright dieback and viscid rot disease in cranberry plants.</title>
        <authorList>
            <person name="Sarrasin M."/>
            <person name="Lang B.F."/>
            <person name="Burger G."/>
        </authorList>
    </citation>
    <scope>NUCLEOTIDE SEQUENCE [LARGE SCALE GENOMIC DNA]</scope>
    <source>
        <strain evidence="2 3">IS7</strain>
    </source>
</reference>
<evidence type="ECO:0008006" key="4">
    <source>
        <dbReference type="Google" id="ProtNLM"/>
    </source>
</evidence>
<gene>
    <name evidence="2" type="ORF">FJTKL_09371</name>
</gene>
<evidence type="ECO:0000313" key="2">
    <source>
        <dbReference type="EMBL" id="KAL2292395.1"/>
    </source>
</evidence>
<evidence type="ECO:0000313" key="3">
    <source>
        <dbReference type="Proteomes" id="UP001600888"/>
    </source>
</evidence>
<dbReference type="SUPFAM" id="SSF56112">
    <property type="entry name" value="Protein kinase-like (PK-like)"/>
    <property type="match status" value="1"/>
</dbReference>
<comment type="caution">
    <text evidence="2">The sequence shown here is derived from an EMBL/GenBank/DDBJ whole genome shotgun (WGS) entry which is preliminary data.</text>
</comment>
<feature type="region of interest" description="Disordered" evidence="1">
    <location>
        <begin position="1"/>
        <end position="148"/>
    </location>
</feature>
<keyword evidence="3" id="KW-1185">Reference proteome</keyword>
<sequence>MTDKRSPQSPAFRSQKRSKTFPLAPNDEEINTPSRRATAPLAENTSVPEDSTSSKQASTENENSTVDVEEHGSTEDSPPRASLPSNNQDVGPQCPDLIAPDTRAARRDIDGEPLGNEGDGLPVSKNEESDSSSDGYVPPDYGDDESESGSFVHIENLDEELGRWTAPQEPLRPANPYRKGKMIEIRKHSPPPPFGTNYSYYEGVREPAPERELRLTTLVELCLDRPPIGGETVADENVQTLEIMDEIRVKDDGGAQIVVCRFSGEQKEVVAKIYDPLYYGFADRMWSDRPRDVTYEADMDYAREVAAYAELDSQLGGTDIPKYHGSWTFQLPLDLPDGKKTRDIRLILMEHIKGRPMTDLKPESFSESTRMELITRMVELVSRIQFAGVRHGDISQRNVMVCIAEPDVIERVAMIDFNFAAATGLDNFQEQFGGRGRSTKPEKPQNPIDRWWGGALYGVAGEWLPKSWEFRLRALQEWLYEKYGDSEDYAPPTRRLNWDEENLPRNWIAT</sequence>
<feature type="compositionally biased region" description="Basic and acidic residues" evidence="1">
    <location>
        <begin position="68"/>
        <end position="78"/>
    </location>
</feature>
<proteinExistence type="predicted"/>
<dbReference type="InterPro" id="IPR011009">
    <property type="entry name" value="Kinase-like_dom_sf"/>
</dbReference>
<accession>A0ABR4FCI3</accession>
<organism evidence="2 3">
    <name type="scientific">Diaporthe vaccinii</name>
    <dbReference type="NCBI Taxonomy" id="105482"/>
    <lineage>
        <taxon>Eukaryota</taxon>
        <taxon>Fungi</taxon>
        <taxon>Dikarya</taxon>
        <taxon>Ascomycota</taxon>
        <taxon>Pezizomycotina</taxon>
        <taxon>Sordariomycetes</taxon>
        <taxon>Sordariomycetidae</taxon>
        <taxon>Diaporthales</taxon>
        <taxon>Diaporthaceae</taxon>
        <taxon>Diaporthe</taxon>
        <taxon>Diaporthe eres species complex</taxon>
    </lineage>
</organism>
<dbReference type="Gene3D" id="1.10.510.10">
    <property type="entry name" value="Transferase(Phosphotransferase) domain 1"/>
    <property type="match status" value="1"/>
</dbReference>
<name>A0ABR4FCI3_9PEZI</name>
<feature type="compositionally biased region" description="Polar residues" evidence="1">
    <location>
        <begin position="43"/>
        <end position="66"/>
    </location>
</feature>
<dbReference type="EMBL" id="JBAWTH010000003">
    <property type="protein sequence ID" value="KAL2292395.1"/>
    <property type="molecule type" value="Genomic_DNA"/>
</dbReference>
<evidence type="ECO:0000256" key="1">
    <source>
        <dbReference type="SAM" id="MobiDB-lite"/>
    </source>
</evidence>
<dbReference type="Proteomes" id="UP001600888">
    <property type="component" value="Unassembled WGS sequence"/>
</dbReference>
<protein>
    <recommendedName>
        <fullName evidence="4">Non-specific serine/threonine protein kinase</fullName>
    </recommendedName>
</protein>